<dbReference type="SUPFAM" id="SSF52141">
    <property type="entry name" value="Uracil-DNA glycosylase-like"/>
    <property type="match status" value="1"/>
</dbReference>
<dbReference type="Pfam" id="PF03167">
    <property type="entry name" value="UDG"/>
    <property type="match status" value="1"/>
</dbReference>
<dbReference type="InterPro" id="IPR026353">
    <property type="entry name" value="Hypoxan-DNA_Glyclase"/>
</dbReference>
<reference evidence="2 3" key="1">
    <citation type="submission" date="2019-07" db="EMBL/GenBank/DDBJ databases">
        <authorList>
            <person name="Kim J.K."/>
            <person name="Cheong H.-M."/>
            <person name="Choi Y."/>
            <person name="Hwang K.J."/>
            <person name="Lee S."/>
            <person name="Choi C."/>
        </authorList>
    </citation>
    <scope>NUCLEOTIDE SEQUENCE [LARGE SCALE GENOMIC DNA]</scope>
    <source>
        <strain evidence="2 3">KS 22</strain>
    </source>
</reference>
<dbReference type="EMBL" id="CP041969">
    <property type="protein sequence ID" value="QMV40558.1"/>
    <property type="molecule type" value="Genomic_DNA"/>
</dbReference>
<organism evidence="2 3">
    <name type="scientific">Cohnella cholangitidis</name>
    <dbReference type="NCBI Taxonomy" id="2598458"/>
    <lineage>
        <taxon>Bacteria</taxon>
        <taxon>Bacillati</taxon>
        <taxon>Bacillota</taxon>
        <taxon>Bacilli</taxon>
        <taxon>Bacillales</taxon>
        <taxon>Paenibacillaceae</taxon>
        <taxon>Cohnella</taxon>
    </lineage>
</organism>
<protein>
    <submittedName>
        <fullName evidence="2">DNA-deoxyinosine glycosylase</fullName>
        <ecNumber evidence="2">3.2.2.15</ecNumber>
    </submittedName>
</protein>
<dbReference type="SMART" id="SM00987">
    <property type="entry name" value="UreE_C"/>
    <property type="match status" value="1"/>
</dbReference>
<dbReference type="Proteomes" id="UP000515679">
    <property type="component" value="Chromosome"/>
</dbReference>
<evidence type="ECO:0000313" key="2">
    <source>
        <dbReference type="EMBL" id="QMV40558.1"/>
    </source>
</evidence>
<dbReference type="NCBIfam" id="TIGR04274">
    <property type="entry name" value="hypoxanDNAglyco"/>
    <property type="match status" value="1"/>
</dbReference>
<keyword evidence="2" id="KW-0326">Glycosidase</keyword>
<evidence type="ECO:0000259" key="1">
    <source>
        <dbReference type="SMART" id="SM00986"/>
    </source>
</evidence>
<dbReference type="AlphaFoldDB" id="A0A7G5BUC4"/>
<dbReference type="GO" id="GO:0033958">
    <property type="term" value="F:DNA-deoxyinosine glycosylase activity"/>
    <property type="evidence" value="ECO:0007669"/>
    <property type="project" value="UniProtKB-EC"/>
</dbReference>
<keyword evidence="3" id="KW-1185">Reference proteome</keyword>
<dbReference type="InterPro" id="IPR005122">
    <property type="entry name" value="Uracil-DNA_glycosylase-like"/>
</dbReference>
<dbReference type="SMART" id="SM00986">
    <property type="entry name" value="UDG"/>
    <property type="match status" value="1"/>
</dbReference>
<accession>A0A7G5BUC4</accession>
<feature type="domain" description="Uracil-DNA glycosylase-like" evidence="1">
    <location>
        <begin position="7"/>
        <end position="164"/>
    </location>
</feature>
<dbReference type="CDD" id="cd10032">
    <property type="entry name" value="UDG-F6_HDG"/>
    <property type="match status" value="1"/>
</dbReference>
<proteinExistence type="predicted"/>
<dbReference type="KEGG" id="cchl:FPL14_04575"/>
<dbReference type="Gene3D" id="3.40.470.10">
    <property type="entry name" value="Uracil-DNA glycosylase-like domain"/>
    <property type="match status" value="1"/>
</dbReference>
<dbReference type="InterPro" id="IPR036895">
    <property type="entry name" value="Uracil-DNA_glycosylase-like_sf"/>
</dbReference>
<dbReference type="RefSeq" id="WP_182301914.1">
    <property type="nucleotide sequence ID" value="NZ_CP041969.1"/>
</dbReference>
<gene>
    <name evidence="2" type="ORF">FPL14_04575</name>
</gene>
<sequence>MNVYSFPPFIGDGSRILILGSMPGVASLRAHQYYGNARNYLWPILYALYGEGRKPDESYEEKLKLASDNGIALWDVIASCEREGSLDSDIKKAVPNDIPGLLERYPNVKTLVCNGTKSYAEMNKHFGSHPEIMQRKILRMPSTSPIPTKDYRGLDDRLAVWRVLLDI</sequence>
<name>A0A7G5BUC4_9BACL</name>
<keyword evidence="2" id="KW-0378">Hydrolase</keyword>
<dbReference type="EC" id="3.2.2.15" evidence="2"/>
<evidence type="ECO:0000313" key="3">
    <source>
        <dbReference type="Proteomes" id="UP000515679"/>
    </source>
</evidence>